<evidence type="ECO:0000313" key="2">
    <source>
        <dbReference type="Proteomes" id="UP001164250"/>
    </source>
</evidence>
<gene>
    <name evidence="1" type="ORF">Patl1_15626</name>
</gene>
<proteinExistence type="predicted"/>
<protein>
    <submittedName>
        <fullName evidence="1">Uncharacterized protein</fullName>
    </submittedName>
</protein>
<keyword evidence="2" id="KW-1185">Reference proteome</keyword>
<dbReference type="EMBL" id="CM047902">
    <property type="protein sequence ID" value="KAJ0096050.1"/>
    <property type="molecule type" value="Genomic_DNA"/>
</dbReference>
<dbReference type="Proteomes" id="UP001164250">
    <property type="component" value="Chromosome 6"/>
</dbReference>
<accession>A0ACC1BAV4</accession>
<name>A0ACC1BAV4_9ROSI</name>
<sequence>MNQAYQTPPAPPEPIVEDPPEPMDTTEPPYTPFFPQTQYTPPSSCPGSILMNIILLSGKLLLLASWVFLKQWWNNLGAYRQQQVVDVQTLDQFIGFLLKEFVGETQNRVDQLRDEFFKLKCCSFDPKDLQLHFKRASLRFYEIGGPDDPNIKQAYLSSIPDSLSQETQRLIEQNGLTLASITFGHLGQLIDKALHGLCNKWNFINQFQQRLPNATLLGVLEAVIACFMGILKQWWNNLGAYRQQQVVDVQTLDQFIGFLLKEFVGETQNRVDQLRDEFFKLKCCSFDPKDLQLHFKRASLRFYEIGGPDDPNIKQAYLSSIPDSLSQETQRLIEQNGLTLASITFGHLGQLIDKALHGLCNKWNFINQFQQTGQRIEKSCQRPDLILKCSNKDATCHCPTKKKRHFRRYKQSSWFQKDKKPFHKKGPKGSKFRFRKKKNGLISKRNSLALLRLNAVIS</sequence>
<reference evidence="2" key="1">
    <citation type="journal article" date="2023" name="G3 (Bethesda)">
        <title>Genome assembly and association tests identify interacting loci associated with vigor, precocity, and sex in interspecific pistachio rootstocks.</title>
        <authorList>
            <person name="Palmer W."/>
            <person name="Jacygrad E."/>
            <person name="Sagayaradj S."/>
            <person name="Cavanaugh K."/>
            <person name="Han R."/>
            <person name="Bertier L."/>
            <person name="Beede B."/>
            <person name="Kafkas S."/>
            <person name="Golino D."/>
            <person name="Preece J."/>
            <person name="Michelmore R."/>
        </authorList>
    </citation>
    <scope>NUCLEOTIDE SEQUENCE [LARGE SCALE GENOMIC DNA]</scope>
</reference>
<organism evidence="1 2">
    <name type="scientific">Pistacia atlantica</name>
    <dbReference type="NCBI Taxonomy" id="434234"/>
    <lineage>
        <taxon>Eukaryota</taxon>
        <taxon>Viridiplantae</taxon>
        <taxon>Streptophyta</taxon>
        <taxon>Embryophyta</taxon>
        <taxon>Tracheophyta</taxon>
        <taxon>Spermatophyta</taxon>
        <taxon>Magnoliopsida</taxon>
        <taxon>eudicotyledons</taxon>
        <taxon>Gunneridae</taxon>
        <taxon>Pentapetalae</taxon>
        <taxon>rosids</taxon>
        <taxon>malvids</taxon>
        <taxon>Sapindales</taxon>
        <taxon>Anacardiaceae</taxon>
        <taxon>Pistacia</taxon>
    </lineage>
</organism>
<evidence type="ECO:0000313" key="1">
    <source>
        <dbReference type="EMBL" id="KAJ0096050.1"/>
    </source>
</evidence>
<comment type="caution">
    <text evidence="1">The sequence shown here is derived from an EMBL/GenBank/DDBJ whole genome shotgun (WGS) entry which is preliminary data.</text>
</comment>